<dbReference type="Proteomes" id="UP000606274">
    <property type="component" value="Unassembled WGS sequence"/>
</dbReference>
<dbReference type="AlphaFoldDB" id="A0A8T0BCU2"/>
<feature type="compositionally biased region" description="Basic and acidic residues" evidence="1">
    <location>
        <begin position="310"/>
        <end position="324"/>
    </location>
</feature>
<evidence type="ECO:0000313" key="3">
    <source>
        <dbReference type="Proteomes" id="UP000606274"/>
    </source>
</evidence>
<feature type="region of interest" description="Disordered" evidence="1">
    <location>
        <begin position="179"/>
        <end position="203"/>
    </location>
</feature>
<sequence>MTSRIVKTYSRKAGDGTSKFDEVLSNKRATLSTKWGETTYKAQLGSKRPSMMKGDRADRTKKPKMAEEDESEDPFGFDSDDESKPVSSRNTSKPSPAKAGSVESGLTLEPNSRVNLPASVEAVAPGWPPTRPPSTLSGDKSTVRVAEDSGKFFSSSTSGKTHSWSSCESMERHSYSWYKNASESDRKPLAQTTALKSEKSEDKDSFDAWGAIVGLGSCSTSPLLAPRDPPSSTWTSSSSSLLTKPLTETRITEVGHGDVELPAEPSESEDHSQPLLRTSNCRTYRRPNKSKPSAFGGTSNTDGAGAAKTTDGEGKSRGRTRDYTVLHPSSMSACNVTIQDSMERGMEEYTPSTQAADPDEAGRLRKKTEPETKPARSRSTQSKTKKENKLDLFGFDDGEAPSTEGDAASSVAPTTRSNTLALMS</sequence>
<evidence type="ECO:0000313" key="2">
    <source>
        <dbReference type="EMBL" id="KAF7704884.1"/>
    </source>
</evidence>
<feature type="region of interest" description="Disordered" evidence="1">
    <location>
        <begin position="34"/>
        <end position="142"/>
    </location>
</feature>
<feature type="compositionally biased region" description="Low complexity" evidence="1">
    <location>
        <begin position="230"/>
        <end position="249"/>
    </location>
</feature>
<feature type="region of interest" description="Disordered" evidence="1">
    <location>
        <begin position="219"/>
        <end position="424"/>
    </location>
</feature>
<comment type="caution">
    <text evidence="2">The sequence shown here is derived from an EMBL/GenBank/DDBJ whole genome shotgun (WGS) entry which is preliminary data.</text>
</comment>
<gene>
    <name evidence="2" type="ORF">HF521_020170</name>
</gene>
<feature type="compositionally biased region" description="Basic and acidic residues" evidence="1">
    <location>
        <begin position="250"/>
        <end position="259"/>
    </location>
</feature>
<accession>A0A8T0BCU2</accession>
<proteinExistence type="predicted"/>
<feature type="compositionally biased region" description="Basic and acidic residues" evidence="1">
    <location>
        <begin position="53"/>
        <end position="66"/>
    </location>
</feature>
<name>A0A8T0BCU2_SILME</name>
<organism evidence="2 3">
    <name type="scientific">Silurus meridionalis</name>
    <name type="common">Southern catfish</name>
    <name type="synonym">Silurus soldatovi meridionalis</name>
    <dbReference type="NCBI Taxonomy" id="175797"/>
    <lineage>
        <taxon>Eukaryota</taxon>
        <taxon>Metazoa</taxon>
        <taxon>Chordata</taxon>
        <taxon>Craniata</taxon>
        <taxon>Vertebrata</taxon>
        <taxon>Euteleostomi</taxon>
        <taxon>Actinopterygii</taxon>
        <taxon>Neopterygii</taxon>
        <taxon>Teleostei</taxon>
        <taxon>Ostariophysi</taxon>
        <taxon>Siluriformes</taxon>
        <taxon>Siluridae</taxon>
        <taxon>Silurus</taxon>
    </lineage>
</organism>
<evidence type="ECO:0000256" key="1">
    <source>
        <dbReference type="SAM" id="MobiDB-lite"/>
    </source>
</evidence>
<feature type="compositionally biased region" description="Polar residues" evidence="1">
    <location>
        <begin position="411"/>
        <end position="424"/>
    </location>
</feature>
<protein>
    <submittedName>
        <fullName evidence="2">Uncharacterized protein</fullName>
    </submittedName>
</protein>
<keyword evidence="3" id="KW-1185">Reference proteome</keyword>
<feature type="compositionally biased region" description="Polar residues" evidence="1">
    <location>
        <begin position="85"/>
        <end position="94"/>
    </location>
</feature>
<feature type="compositionally biased region" description="Basic and acidic residues" evidence="1">
    <location>
        <begin position="360"/>
        <end position="374"/>
    </location>
</feature>
<feature type="compositionally biased region" description="Polar residues" evidence="1">
    <location>
        <begin position="327"/>
        <end position="340"/>
    </location>
</feature>
<reference evidence="2" key="1">
    <citation type="submission" date="2020-08" db="EMBL/GenBank/DDBJ databases">
        <title>Chromosome-level assembly of Southern catfish (Silurus meridionalis) provides insights into visual adaptation to the nocturnal and benthic lifestyles.</title>
        <authorList>
            <person name="Zhang Y."/>
            <person name="Wang D."/>
            <person name="Peng Z."/>
        </authorList>
    </citation>
    <scope>NUCLEOTIDE SEQUENCE</scope>
    <source>
        <strain evidence="2">SWU-2019-XX</strain>
        <tissue evidence="2">Muscle</tissue>
    </source>
</reference>
<dbReference type="EMBL" id="JABFDY010000007">
    <property type="protein sequence ID" value="KAF7704884.1"/>
    <property type="molecule type" value="Genomic_DNA"/>
</dbReference>
<feature type="compositionally biased region" description="Acidic residues" evidence="1">
    <location>
        <begin position="67"/>
        <end position="81"/>
    </location>
</feature>